<evidence type="ECO:0000313" key="15">
    <source>
        <dbReference type="Proteomes" id="UP000315783"/>
    </source>
</evidence>
<dbReference type="GO" id="GO:0005634">
    <property type="term" value="C:nucleus"/>
    <property type="evidence" value="ECO:0007669"/>
    <property type="project" value="TreeGrafter"/>
</dbReference>
<keyword evidence="15" id="KW-1185">Reference proteome</keyword>
<evidence type="ECO:0000256" key="11">
    <source>
        <dbReference type="ARBA" id="ARBA00023315"/>
    </source>
</evidence>
<evidence type="ECO:0000256" key="8">
    <source>
        <dbReference type="ARBA" id="ARBA00022801"/>
    </source>
</evidence>
<dbReference type="Pfam" id="PF01261">
    <property type="entry name" value="AP_endonuc_2"/>
    <property type="match status" value="1"/>
</dbReference>
<sequence>MGVRSVSKESIRNILSKGGPKNDGQGRAVTIVIGGARESLEAQPGTLRLILRGRKGFVKMALRSGADLVPVIGFGENDIYDQLSPKTHPLVHKLQMFTLKVFKFTLPALHGRGLLNYDVGLMPYRRPVNIVIGKPIAVHSAPGHQPTSDEIDYYHELYIRELESLWETYKDHFVPSRVSELEINMTRSSPRKRSGLSYKEEDDRAVKKSSAASKALGSRRSAATERAVEPQPKRKISDDSAPKTKPAAEAPQPKKRKTAKGKDEDTMPLGNRTAVSSLKKAMYIGAHVSAAGGVNNSVTNAVHIGANSFALFLKSQRKWDNPPITSEAKDLFISGCSHHGYKAAEHALPHGSYLVNLAQSDPAKATQAYNAFLDDLIRCEQLGIKLYNFHPGSTLGDSRDAAIGRIAAQLNKSHKATSSVITVLENMAGSGNIIGSTWEDLRDIIALVDDKSRVGVCIDTCHAFAAGHDLRTPETFSKTFDAFNKIVGINYLKAFHLNDSKAPFASNRDLHANIGTGFLGLRAFHSLMNEDGFCGMPMVLETPIDRKDANGKTIENKQVWADEIKLLESLIGMNAESEEFVALEKELKERGATERRRIQDQVDKKGAKSGGKKTAAGKKKKSANTDDESN</sequence>
<dbReference type="GO" id="GO:0016829">
    <property type="term" value="F:lyase activity"/>
    <property type="evidence" value="ECO:0007669"/>
    <property type="project" value="UniProtKB-KW"/>
</dbReference>
<proteinExistence type="inferred from homology"/>
<feature type="compositionally biased region" description="Low complexity" evidence="12">
    <location>
        <begin position="208"/>
        <end position="221"/>
    </location>
</feature>
<dbReference type="InterPro" id="IPR036237">
    <property type="entry name" value="Xyl_isomerase-like_sf"/>
</dbReference>
<evidence type="ECO:0000256" key="2">
    <source>
        <dbReference type="ARBA" id="ARBA00005340"/>
    </source>
</evidence>
<reference evidence="14 15" key="1">
    <citation type="journal article" date="2019" name="Appl. Microbiol. Biotechnol.">
        <title>Genome sequence of Isaria javanica and comparative genome analysis insights into family S53 peptidase evolution in fungal entomopathogens.</title>
        <authorList>
            <person name="Lin R."/>
            <person name="Zhang X."/>
            <person name="Xin B."/>
            <person name="Zou M."/>
            <person name="Gao Y."/>
            <person name="Qin F."/>
            <person name="Hu Q."/>
            <person name="Xie B."/>
            <person name="Cheng X."/>
        </authorList>
    </citation>
    <scope>NUCLEOTIDE SEQUENCE [LARGE SCALE GENOMIC DNA]</scope>
    <source>
        <strain evidence="14 15">IJ1G</strain>
    </source>
</reference>
<evidence type="ECO:0000256" key="1">
    <source>
        <dbReference type="ARBA" id="ARBA00001947"/>
    </source>
</evidence>
<evidence type="ECO:0000256" key="9">
    <source>
        <dbReference type="ARBA" id="ARBA00022833"/>
    </source>
</evidence>
<keyword evidence="10" id="KW-0234">DNA repair</keyword>
<accession>A0A545VYL1</accession>
<keyword evidence="8" id="KW-0378">Hydrolase</keyword>
<keyword evidence="6" id="KW-0479">Metal-binding</keyword>
<dbReference type="GO" id="GO:0008270">
    <property type="term" value="F:zinc ion binding"/>
    <property type="evidence" value="ECO:0007669"/>
    <property type="project" value="InterPro"/>
</dbReference>
<dbReference type="NCBIfam" id="NF002199">
    <property type="entry name" value="PRK01060.1-4"/>
    <property type="match status" value="1"/>
</dbReference>
<evidence type="ECO:0000313" key="14">
    <source>
        <dbReference type="EMBL" id="TQV96000.1"/>
    </source>
</evidence>
<dbReference type="FunFam" id="3.20.20.150:FF:000001">
    <property type="entry name" value="Probable endonuclease 4"/>
    <property type="match status" value="1"/>
</dbReference>
<dbReference type="STRING" id="43265.A0A545VYL1"/>
<comment type="similarity">
    <text evidence="3">Belongs to the diacylglycerol acyltransferase family.</text>
</comment>
<dbReference type="PROSITE" id="PS00731">
    <property type="entry name" value="AP_NUCLEASE_F2_3"/>
    <property type="match status" value="1"/>
</dbReference>
<dbReference type="Pfam" id="PF03982">
    <property type="entry name" value="DAGAT"/>
    <property type="match status" value="1"/>
</dbReference>
<dbReference type="HAMAP" id="MF_00152">
    <property type="entry name" value="Nfo"/>
    <property type="match status" value="1"/>
</dbReference>
<evidence type="ECO:0000256" key="5">
    <source>
        <dbReference type="ARBA" id="ARBA00022679"/>
    </source>
</evidence>
<organism evidence="14 15">
    <name type="scientific">Cordyceps javanica</name>
    <dbReference type="NCBI Taxonomy" id="43265"/>
    <lineage>
        <taxon>Eukaryota</taxon>
        <taxon>Fungi</taxon>
        <taxon>Dikarya</taxon>
        <taxon>Ascomycota</taxon>
        <taxon>Pezizomycotina</taxon>
        <taxon>Sordariomycetes</taxon>
        <taxon>Hypocreomycetidae</taxon>
        <taxon>Hypocreales</taxon>
        <taxon>Cordycipitaceae</taxon>
        <taxon>Cordyceps</taxon>
    </lineage>
</organism>
<dbReference type="GO" id="GO:0008374">
    <property type="term" value="F:O-acyltransferase activity"/>
    <property type="evidence" value="ECO:0007669"/>
    <property type="project" value="InterPro"/>
</dbReference>
<feature type="region of interest" description="Disordered" evidence="12">
    <location>
        <begin position="1"/>
        <end position="23"/>
    </location>
</feature>
<feature type="region of interest" description="Disordered" evidence="12">
    <location>
        <begin position="185"/>
        <end position="270"/>
    </location>
</feature>
<dbReference type="PROSITE" id="PS00730">
    <property type="entry name" value="AP_NUCLEASE_F2_2"/>
    <property type="match status" value="1"/>
</dbReference>
<dbReference type="InterPro" id="IPR013022">
    <property type="entry name" value="Xyl_isomerase-like_TIM-brl"/>
</dbReference>
<dbReference type="InterPro" id="IPR018246">
    <property type="entry name" value="AP_endonuc_F2_Zn_BS"/>
</dbReference>
<keyword evidence="9" id="KW-0862">Zinc</keyword>
<keyword evidence="5" id="KW-0808">Transferase</keyword>
<dbReference type="GO" id="GO:0005739">
    <property type="term" value="C:mitochondrion"/>
    <property type="evidence" value="ECO:0007669"/>
    <property type="project" value="TreeGrafter"/>
</dbReference>
<dbReference type="InterPro" id="IPR001719">
    <property type="entry name" value="AP_endonuc_2"/>
</dbReference>
<name>A0A545VYL1_9HYPO</name>
<evidence type="ECO:0000256" key="4">
    <source>
        <dbReference type="ARBA" id="ARBA00021759"/>
    </source>
</evidence>
<comment type="caution">
    <text evidence="14">The sequence shown here is derived from an EMBL/GenBank/DDBJ whole genome shotgun (WGS) entry which is preliminary data.</text>
</comment>
<evidence type="ECO:0000256" key="12">
    <source>
        <dbReference type="SAM" id="MobiDB-lite"/>
    </source>
</evidence>
<dbReference type="PANTHER" id="PTHR21445">
    <property type="entry name" value="ENDONUCLEASE IV ENDODEOXYRIBONUCLEASE IV"/>
    <property type="match status" value="1"/>
</dbReference>
<comment type="cofactor">
    <cofactor evidence="1">
        <name>Zn(2+)</name>
        <dbReference type="ChEBI" id="CHEBI:29105"/>
    </cofactor>
</comment>
<gene>
    <name evidence="14" type="ORF">IF1G_05829</name>
</gene>
<dbReference type="GO" id="GO:0003677">
    <property type="term" value="F:DNA binding"/>
    <property type="evidence" value="ECO:0007669"/>
    <property type="project" value="InterPro"/>
</dbReference>
<dbReference type="SUPFAM" id="SSF51658">
    <property type="entry name" value="Xylose isomerase-like"/>
    <property type="match status" value="1"/>
</dbReference>
<dbReference type="InterPro" id="IPR007130">
    <property type="entry name" value="DAGAT"/>
</dbReference>
<comment type="similarity">
    <text evidence="2">Belongs to the AP endonuclease 2 family.</text>
</comment>
<dbReference type="GO" id="GO:0008081">
    <property type="term" value="F:phosphoric diester hydrolase activity"/>
    <property type="evidence" value="ECO:0007669"/>
    <property type="project" value="TreeGrafter"/>
</dbReference>
<keyword evidence="14" id="KW-0456">Lyase</keyword>
<dbReference type="PANTHER" id="PTHR21445:SF0">
    <property type="entry name" value="APURINIC-APYRIMIDINIC ENDONUCLEASE"/>
    <property type="match status" value="1"/>
</dbReference>
<dbReference type="GO" id="GO:0006284">
    <property type="term" value="P:base-excision repair"/>
    <property type="evidence" value="ECO:0007669"/>
    <property type="project" value="TreeGrafter"/>
</dbReference>
<dbReference type="Proteomes" id="UP000315783">
    <property type="component" value="Unassembled WGS sequence"/>
</dbReference>
<feature type="compositionally biased region" description="Basic and acidic residues" evidence="12">
    <location>
        <begin position="588"/>
        <end position="606"/>
    </location>
</feature>
<feature type="region of interest" description="Disordered" evidence="12">
    <location>
        <begin position="588"/>
        <end position="630"/>
    </location>
</feature>
<keyword evidence="11" id="KW-0012">Acyltransferase</keyword>
<keyword evidence="7" id="KW-0227">DNA damage</keyword>
<dbReference type="GO" id="GO:0003906">
    <property type="term" value="F:DNA-(apurinic or apyrimidinic site) endonuclease activity"/>
    <property type="evidence" value="ECO:0007669"/>
    <property type="project" value="TreeGrafter"/>
</dbReference>
<dbReference type="CDD" id="cd07987">
    <property type="entry name" value="LPLAT_MGAT-like"/>
    <property type="match status" value="1"/>
</dbReference>
<protein>
    <recommendedName>
        <fullName evidence="4">Apurinic-apyrimidinic endonuclease 1</fullName>
    </recommendedName>
</protein>
<dbReference type="NCBIfam" id="TIGR00587">
    <property type="entry name" value="nfo"/>
    <property type="match status" value="1"/>
</dbReference>
<dbReference type="Gene3D" id="3.20.20.150">
    <property type="entry name" value="Divalent-metal-dependent TIM barrel enzymes"/>
    <property type="match status" value="1"/>
</dbReference>
<dbReference type="PROSITE" id="PS51432">
    <property type="entry name" value="AP_NUCLEASE_F2_4"/>
    <property type="match status" value="1"/>
</dbReference>
<evidence type="ECO:0000256" key="7">
    <source>
        <dbReference type="ARBA" id="ARBA00022763"/>
    </source>
</evidence>
<dbReference type="CDD" id="cd00019">
    <property type="entry name" value="AP2Ec"/>
    <property type="match status" value="1"/>
</dbReference>
<evidence type="ECO:0000256" key="10">
    <source>
        <dbReference type="ARBA" id="ARBA00023204"/>
    </source>
</evidence>
<evidence type="ECO:0000259" key="13">
    <source>
        <dbReference type="Pfam" id="PF01261"/>
    </source>
</evidence>
<evidence type="ECO:0000256" key="3">
    <source>
        <dbReference type="ARBA" id="ARBA00005420"/>
    </source>
</evidence>
<dbReference type="EMBL" id="SPUK01000007">
    <property type="protein sequence ID" value="TQV96000.1"/>
    <property type="molecule type" value="Genomic_DNA"/>
</dbReference>
<dbReference type="OrthoDB" id="7663182at2759"/>
<feature type="compositionally biased region" description="Basic and acidic residues" evidence="12">
    <location>
        <begin position="222"/>
        <end position="242"/>
    </location>
</feature>
<feature type="domain" description="Xylose isomerase-like TIM barrel" evidence="13">
    <location>
        <begin position="300"/>
        <end position="569"/>
    </location>
</feature>
<feature type="compositionally biased region" description="Basic and acidic residues" evidence="12">
    <location>
        <begin position="1"/>
        <end position="11"/>
    </location>
</feature>
<evidence type="ECO:0000256" key="6">
    <source>
        <dbReference type="ARBA" id="ARBA00022723"/>
    </source>
</evidence>
<dbReference type="AlphaFoldDB" id="A0A545VYL1"/>
<dbReference type="SMART" id="SM00518">
    <property type="entry name" value="AP2Ec"/>
    <property type="match status" value="1"/>
</dbReference>